<evidence type="ECO:0000256" key="6">
    <source>
        <dbReference type="SAM" id="MobiDB-lite"/>
    </source>
</evidence>
<keyword evidence="3 7" id="KW-0812">Transmembrane</keyword>
<evidence type="ECO:0000256" key="5">
    <source>
        <dbReference type="ARBA" id="ARBA00023136"/>
    </source>
</evidence>
<feature type="transmembrane region" description="Helical" evidence="7">
    <location>
        <begin position="301"/>
        <end position="322"/>
    </location>
</feature>
<protein>
    <submittedName>
        <fullName evidence="9">MFS general substrate transporter</fullName>
    </submittedName>
</protein>
<dbReference type="FunFam" id="1.20.1250.20:FF:000018">
    <property type="entry name" value="MFS transporter permease"/>
    <property type="match status" value="1"/>
</dbReference>
<dbReference type="GO" id="GO:0022857">
    <property type="term" value="F:transmembrane transporter activity"/>
    <property type="evidence" value="ECO:0007669"/>
    <property type="project" value="InterPro"/>
</dbReference>
<evidence type="ECO:0000256" key="1">
    <source>
        <dbReference type="ARBA" id="ARBA00004141"/>
    </source>
</evidence>
<evidence type="ECO:0000256" key="3">
    <source>
        <dbReference type="ARBA" id="ARBA00022692"/>
    </source>
</evidence>
<feature type="transmembrane region" description="Helical" evidence="7">
    <location>
        <begin position="196"/>
        <end position="214"/>
    </location>
</feature>
<feature type="transmembrane region" description="Helical" evidence="7">
    <location>
        <begin position="133"/>
        <end position="151"/>
    </location>
</feature>
<evidence type="ECO:0000256" key="2">
    <source>
        <dbReference type="ARBA" id="ARBA00022448"/>
    </source>
</evidence>
<keyword evidence="2" id="KW-0813">Transport</keyword>
<dbReference type="PANTHER" id="PTHR43791:SF3">
    <property type="entry name" value="MAJOR FACILITATOR SUPERFAMILY (MFS) PROFILE DOMAIN-CONTAINING PROTEIN"/>
    <property type="match status" value="1"/>
</dbReference>
<name>A0A6A6V3G6_9PLEO</name>
<feature type="transmembrane region" description="Helical" evidence="7">
    <location>
        <begin position="424"/>
        <end position="443"/>
    </location>
</feature>
<proteinExistence type="predicted"/>
<accession>A0A6A6V3G6</accession>
<sequence>MSYVSDSPSDVRGSTSEKSDNRRFETVDEELGPEKIYHGRHNEDEISEEQRKMEAKVLRKIDYRLIPILGIMYAVSGIDRVNLSNARVAGMNEDLRFDIGDRYSIALLVFFVTYFLFELPTTLLLCPLGARNLLSGLALSWGAVMLGMGWVNDWRLIVVCRMLIGIFEAGFLPCCIFLLSSWYLRFEVQKRMAYWYLINLFVSAFGNILAWAIVKLHGTHNIAGWRWIFIVEGAATIGIAILGFFLVIGFPDQMIASGNRHGFTERELEIILDRIDRDRKDSKPDKLTWPKFFKHIANWELWVYGFMFLSCSAPIYAFAYFIQIILGTFVDSTAIVFLLCAPPYLFSMIWTVGCAWLADRTRLRMPYMILNSGITLMGLLITAYSTNSGARYFGVFLGVSGCNANLPTMIAFQSNNVRSDSRRAIANGIQFLFAAIGGIYASTTFMQKEYPTYRTGVWCAVATQFMLIALCVVMFLNFKGKNKAAEEREVIIQEEETFRYTF</sequence>
<keyword evidence="5 7" id="KW-0472">Membrane</keyword>
<dbReference type="GO" id="GO:0016020">
    <property type="term" value="C:membrane"/>
    <property type="evidence" value="ECO:0007669"/>
    <property type="project" value="UniProtKB-SubCell"/>
</dbReference>
<dbReference type="PROSITE" id="PS50850">
    <property type="entry name" value="MFS"/>
    <property type="match status" value="1"/>
</dbReference>
<gene>
    <name evidence="9" type="ORF">M011DRAFT_479492</name>
</gene>
<keyword evidence="10" id="KW-1185">Reference proteome</keyword>
<feature type="transmembrane region" description="Helical" evidence="7">
    <location>
        <begin position="455"/>
        <end position="478"/>
    </location>
</feature>
<keyword evidence="4 7" id="KW-1133">Transmembrane helix</keyword>
<evidence type="ECO:0000313" key="9">
    <source>
        <dbReference type="EMBL" id="KAF2745035.1"/>
    </source>
</evidence>
<feature type="region of interest" description="Disordered" evidence="6">
    <location>
        <begin position="1"/>
        <end position="47"/>
    </location>
</feature>
<feature type="transmembrane region" description="Helical" evidence="7">
    <location>
        <begin position="103"/>
        <end position="126"/>
    </location>
</feature>
<dbReference type="InterPro" id="IPR020846">
    <property type="entry name" value="MFS_dom"/>
</dbReference>
<dbReference type="InterPro" id="IPR036259">
    <property type="entry name" value="MFS_trans_sf"/>
</dbReference>
<evidence type="ECO:0000313" key="10">
    <source>
        <dbReference type="Proteomes" id="UP000799440"/>
    </source>
</evidence>
<dbReference type="Proteomes" id="UP000799440">
    <property type="component" value="Unassembled WGS sequence"/>
</dbReference>
<feature type="transmembrane region" description="Helical" evidence="7">
    <location>
        <begin position="365"/>
        <end position="386"/>
    </location>
</feature>
<evidence type="ECO:0000256" key="7">
    <source>
        <dbReference type="SAM" id="Phobius"/>
    </source>
</evidence>
<dbReference type="PANTHER" id="PTHR43791">
    <property type="entry name" value="PERMEASE-RELATED"/>
    <property type="match status" value="1"/>
</dbReference>
<dbReference type="SUPFAM" id="SSF103473">
    <property type="entry name" value="MFS general substrate transporter"/>
    <property type="match status" value="1"/>
</dbReference>
<evidence type="ECO:0000259" key="8">
    <source>
        <dbReference type="PROSITE" id="PS50850"/>
    </source>
</evidence>
<dbReference type="InterPro" id="IPR011701">
    <property type="entry name" value="MFS"/>
</dbReference>
<feature type="transmembrane region" description="Helical" evidence="7">
    <location>
        <begin position="392"/>
        <end position="412"/>
    </location>
</feature>
<feature type="transmembrane region" description="Helical" evidence="7">
    <location>
        <begin position="163"/>
        <end position="184"/>
    </location>
</feature>
<dbReference type="OrthoDB" id="3639251at2759"/>
<comment type="subcellular location">
    <subcellularLocation>
        <location evidence="1">Membrane</location>
        <topology evidence="1">Multi-pass membrane protein</topology>
    </subcellularLocation>
</comment>
<dbReference type="Gene3D" id="1.20.1250.20">
    <property type="entry name" value="MFS general substrate transporter like domains"/>
    <property type="match status" value="2"/>
</dbReference>
<organism evidence="9 10">
    <name type="scientific">Sporormia fimetaria CBS 119925</name>
    <dbReference type="NCBI Taxonomy" id="1340428"/>
    <lineage>
        <taxon>Eukaryota</taxon>
        <taxon>Fungi</taxon>
        <taxon>Dikarya</taxon>
        <taxon>Ascomycota</taxon>
        <taxon>Pezizomycotina</taxon>
        <taxon>Dothideomycetes</taxon>
        <taxon>Pleosporomycetidae</taxon>
        <taxon>Pleosporales</taxon>
        <taxon>Sporormiaceae</taxon>
        <taxon>Sporormia</taxon>
    </lineage>
</organism>
<dbReference type="Pfam" id="PF07690">
    <property type="entry name" value="MFS_1"/>
    <property type="match status" value="1"/>
</dbReference>
<feature type="transmembrane region" description="Helical" evidence="7">
    <location>
        <begin position="226"/>
        <end position="250"/>
    </location>
</feature>
<feature type="domain" description="Major facilitator superfamily (MFS) profile" evidence="8">
    <location>
        <begin position="65"/>
        <end position="481"/>
    </location>
</feature>
<evidence type="ECO:0000256" key="4">
    <source>
        <dbReference type="ARBA" id="ARBA00022989"/>
    </source>
</evidence>
<dbReference type="EMBL" id="MU006585">
    <property type="protein sequence ID" value="KAF2745035.1"/>
    <property type="molecule type" value="Genomic_DNA"/>
</dbReference>
<reference evidence="9" key="1">
    <citation type="journal article" date="2020" name="Stud. Mycol.">
        <title>101 Dothideomycetes genomes: a test case for predicting lifestyles and emergence of pathogens.</title>
        <authorList>
            <person name="Haridas S."/>
            <person name="Albert R."/>
            <person name="Binder M."/>
            <person name="Bloem J."/>
            <person name="Labutti K."/>
            <person name="Salamov A."/>
            <person name="Andreopoulos B."/>
            <person name="Baker S."/>
            <person name="Barry K."/>
            <person name="Bills G."/>
            <person name="Bluhm B."/>
            <person name="Cannon C."/>
            <person name="Castanera R."/>
            <person name="Culley D."/>
            <person name="Daum C."/>
            <person name="Ezra D."/>
            <person name="Gonzalez J."/>
            <person name="Henrissat B."/>
            <person name="Kuo A."/>
            <person name="Liang C."/>
            <person name="Lipzen A."/>
            <person name="Lutzoni F."/>
            <person name="Magnuson J."/>
            <person name="Mondo S."/>
            <person name="Nolan M."/>
            <person name="Ohm R."/>
            <person name="Pangilinan J."/>
            <person name="Park H.-J."/>
            <person name="Ramirez L."/>
            <person name="Alfaro M."/>
            <person name="Sun H."/>
            <person name="Tritt A."/>
            <person name="Yoshinaga Y."/>
            <person name="Zwiers L.-H."/>
            <person name="Turgeon B."/>
            <person name="Goodwin S."/>
            <person name="Spatafora J."/>
            <person name="Crous P."/>
            <person name="Grigoriev I."/>
        </authorList>
    </citation>
    <scope>NUCLEOTIDE SEQUENCE</scope>
    <source>
        <strain evidence="9">CBS 119925</strain>
    </source>
</reference>
<feature type="compositionally biased region" description="Basic and acidic residues" evidence="6">
    <location>
        <begin position="15"/>
        <end position="47"/>
    </location>
</feature>
<dbReference type="AlphaFoldDB" id="A0A6A6V3G6"/>
<feature type="compositionally biased region" description="Polar residues" evidence="6">
    <location>
        <begin position="1"/>
        <end position="14"/>
    </location>
</feature>
<feature type="transmembrane region" description="Helical" evidence="7">
    <location>
        <begin position="334"/>
        <end position="358"/>
    </location>
</feature>